<evidence type="ECO:0000256" key="4">
    <source>
        <dbReference type="ARBA" id="ARBA00013185"/>
    </source>
</evidence>
<dbReference type="RefSeq" id="WP_267562027.1">
    <property type="nucleotide sequence ID" value="NZ_JAPNTZ010000003.1"/>
</dbReference>
<dbReference type="NCBIfam" id="NF008277">
    <property type="entry name" value="PRK11055.1"/>
    <property type="match status" value="1"/>
</dbReference>
<dbReference type="PIRSF" id="PIRSF005096">
    <property type="entry name" value="GALM"/>
    <property type="match status" value="1"/>
</dbReference>
<comment type="caution">
    <text evidence="10">The sequence shown here is derived from an EMBL/GenBank/DDBJ whole genome shotgun (WGS) entry which is preliminary data.</text>
</comment>
<reference evidence="10" key="1">
    <citation type="submission" date="2022-11" db="EMBL/GenBank/DDBJ databases">
        <authorList>
            <person name="Somphong A."/>
            <person name="Phongsopitanun W."/>
        </authorList>
    </citation>
    <scope>NUCLEOTIDE SEQUENCE</scope>
    <source>
        <strain evidence="10">Pm04-4</strain>
    </source>
</reference>
<keyword evidence="9" id="KW-0732">Signal</keyword>
<keyword evidence="7 8" id="KW-0119">Carbohydrate metabolism</keyword>
<evidence type="ECO:0000256" key="1">
    <source>
        <dbReference type="ARBA" id="ARBA00001614"/>
    </source>
</evidence>
<sequence>MTVRTFARAGVVLLLGLGLGLASSSSTQAGVKPTITKQAWGSVGGQTVDRYTLTNGKFRVRILTYGGILQTVETPDRHGRMANVTLGFGSLGGYVTSKNPAYFGALIGRYGNRIAKGKFTLDGQTYQLAINNDPNSLHGGNVGFDKRVWSATPVAGRNTVALRLSYVSPNGEENYPGTLRTTVTYTITKNRGIRIDYRATTGKATVVNLTNHAYWNLGGEGTGTIDDHKLQLKASRYTPVDSTLIPTGKLDRVAGTPMDFRRPTAIGARNRSNFQQIVYGRGYDHNWVLDRRTKGLEVAARVSDAASGRTLTISTTEPGIQFYGGNFLDGTLYGTSGKAYRQGDGLALETQHFPDSPNHANFPSTVLRPGQVLRSTTVYQFGTL</sequence>
<evidence type="ECO:0000313" key="11">
    <source>
        <dbReference type="Proteomes" id="UP001151002"/>
    </source>
</evidence>
<dbReference type="InterPro" id="IPR047215">
    <property type="entry name" value="Galactose_mutarotase-like"/>
</dbReference>
<evidence type="ECO:0000256" key="6">
    <source>
        <dbReference type="ARBA" id="ARBA00023235"/>
    </source>
</evidence>
<dbReference type="EC" id="5.1.3.3" evidence="4 8"/>
<dbReference type="Gene3D" id="2.70.98.10">
    <property type="match status" value="1"/>
</dbReference>
<protein>
    <recommendedName>
        <fullName evidence="5 8">Aldose 1-epimerase</fullName>
        <ecNumber evidence="4 8">5.1.3.3</ecNumber>
    </recommendedName>
</protein>
<accession>A0ABT4AUX3</accession>
<name>A0ABT4AUX3_9ACTN</name>
<dbReference type="CDD" id="cd09019">
    <property type="entry name" value="galactose_mutarotase_like"/>
    <property type="match status" value="1"/>
</dbReference>
<feature type="chain" id="PRO_5045922457" description="Aldose 1-epimerase" evidence="9">
    <location>
        <begin position="30"/>
        <end position="384"/>
    </location>
</feature>
<feature type="signal peptide" evidence="9">
    <location>
        <begin position="1"/>
        <end position="29"/>
    </location>
</feature>
<dbReference type="Proteomes" id="UP001151002">
    <property type="component" value="Unassembled WGS sequence"/>
</dbReference>
<comment type="pathway">
    <text evidence="2 8">Carbohydrate metabolism; hexose metabolism.</text>
</comment>
<keyword evidence="11" id="KW-1185">Reference proteome</keyword>
<dbReference type="Pfam" id="PF01263">
    <property type="entry name" value="Aldose_epim"/>
    <property type="match status" value="1"/>
</dbReference>
<evidence type="ECO:0000256" key="3">
    <source>
        <dbReference type="ARBA" id="ARBA00006206"/>
    </source>
</evidence>
<evidence type="ECO:0000256" key="2">
    <source>
        <dbReference type="ARBA" id="ARBA00005028"/>
    </source>
</evidence>
<dbReference type="SUPFAM" id="SSF74650">
    <property type="entry name" value="Galactose mutarotase-like"/>
    <property type="match status" value="1"/>
</dbReference>
<dbReference type="InterPro" id="IPR011013">
    <property type="entry name" value="Gal_mutarotase_sf_dom"/>
</dbReference>
<comment type="similarity">
    <text evidence="3 8">Belongs to the aldose epimerase family.</text>
</comment>
<dbReference type="PANTHER" id="PTHR10091:SF0">
    <property type="entry name" value="GALACTOSE MUTAROTASE"/>
    <property type="match status" value="1"/>
</dbReference>
<dbReference type="InterPro" id="IPR008183">
    <property type="entry name" value="Aldose_1/G6P_1-epimerase"/>
</dbReference>
<dbReference type="InterPro" id="IPR014718">
    <property type="entry name" value="GH-type_carb-bd"/>
</dbReference>
<evidence type="ECO:0000256" key="9">
    <source>
        <dbReference type="SAM" id="SignalP"/>
    </source>
</evidence>
<evidence type="ECO:0000256" key="8">
    <source>
        <dbReference type="PIRNR" id="PIRNR005096"/>
    </source>
</evidence>
<proteinExistence type="inferred from homology"/>
<evidence type="ECO:0000313" key="10">
    <source>
        <dbReference type="EMBL" id="MCY1138054.1"/>
    </source>
</evidence>
<evidence type="ECO:0000256" key="7">
    <source>
        <dbReference type="ARBA" id="ARBA00023277"/>
    </source>
</evidence>
<comment type="catalytic activity">
    <reaction evidence="1 8">
        <text>alpha-D-glucose = beta-D-glucose</text>
        <dbReference type="Rhea" id="RHEA:10264"/>
        <dbReference type="ChEBI" id="CHEBI:15903"/>
        <dbReference type="ChEBI" id="CHEBI:17925"/>
        <dbReference type="EC" id="5.1.3.3"/>
    </reaction>
</comment>
<dbReference type="InterPro" id="IPR018052">
    <property type="entry name" value="Ald1_epimerase_CS"/>
</dbReference>
<dbReference type="EMBL" id="JAPNTZ010000003">
    <property type="protein sequence ID" value="MCY1138054.1"/>
    <property type="molecule type" value="Genomic_DNA"/>
</dbReference>
<keyword evidence="6 8" id="KW-0413">Isomerase</keyword>
<dbReference type="PANTHER" id="PTHR10091">
    <property type="entry name" value="ALDOSE-1-EPIMERASE"/>
    <property type="match status" value="1"/>
</dbReference>
<organism evidence="10 11">
    <name type="scientific">Paractinoplanes pyxinae</name>
    <dbReference type="NCBI Taxonomy" id="2997416"/>
    <lineage>
        <taxon>Bacteria</taxon>
        <taxon>Bacillati</taxon>
        <taxon>Actinomycetota</taxon>
        <taxon>Actinomycetes</taxon>
        <taxon>Micromonosporales</taxon>
        <taxon>Micromonosporaceae</taxon>
        <taxon>Paractinoplanes</taxon>
    </lineage>
</organism>
<gene>
    <name evidence="10" type="ORF">OWR29_08600</name>
</gene>
<dbReference type="InterPro" id="IPR015443">
    <property type="entry name" value="Aldose_1-epimerase"/>
</dbReference>
<dbReference type="PROSITE" id="PS00545">
    <property type="entry name" value="ALDOSE_1_EPIMERASE"/>
    <property type="match status" value="1"/>
</dbReference>
<evidence type="ECO:0000256" key="5">
    <source>
        <dbReference type="ARBA" id="ARBA00014165"/>
    </source>
</evidence>